<comment type="caution">
    <text evidence="3">The sequence shown here is derived from an EMBL/GenBank/DDBJ whole genome shotgun (WGS) entry which is preliminary data.</text>
</comment>
<dbReference type="EMBL" id="JAMQOL010000046">
    <property type="protein sequence ID" value="MCM4082088.1"/>
    <property type="molecule type" value="Genomic_DNA"/>
</dbReference>
<feature type="domain" description="MlaB-like STAS" evidence="2">
    <location>
        <begin position="11"/>
        <end position="85"/>
    </location>
</feature>
<evidence type="ECO:0000259" key="2">
    <source>
        <dbReference type="Pfam" id="PF13466"/>
    </source>
</evidence>
<gene>
    <name evidence="3" type="ORF">LXN57_31435</name>
</gene>
<protein>
    <submittedName>
        <fullName evidence="3">STAS domain-containing protein</fullName>
    </submittedName>
</protein>
<dbReference type="InterPro" id="IPR058548">
    <property type="entry name" value="MlaB-like_STAS"/>
</dbReference>
<dbReference type="Proteomes" id="UP001523216">
    <property type="component" value="Unassembled WGS sequence"/>
</dbReference>
<dbReference type="RefSeq" id="WP_251801809.1">
    <property type="nucleotide sequence ID" value="NZ_JAMQOL010000046.1"/>
</dbReference>
<evidence type="ECO:0000313" key="3">
    <source>
        <dbReference type="EMBL" id="MCM4082088.1"/>
    </source>
</evidence>
<evidence type="ECO:0000313" key="4">
    <source>
        <dbReference type="Proteomes" id="UP001523216"/>
    </source>
</evidence>
<accession>A0ABT0Y7R5</accession>
<sequence>MTVVFAVGAGVTRADIPCLCAALADLLRGRAGPGQVVCDVSDAQPDVVTIEALARLRMTAGRYGWRFNTQGATSELLMVFSLMGLGGLFFSGRYARGYPPPTPGRTGVGGRDRRGSGGQAFGQAEEREQALGVEEVVDPGDPAV</sequence>
<reference evidence="3 4" key="1">
    <citation type="submission" date="2022-06" db="EMBL/GenBank/DDBJ databases">
        <title>Actinoplanes abujensis sp. nov., isolated from Nigerian arid soil.</title>
        <authorList>
            <person name="Ding P."/>
        </authorList>
    </citation>
    <scope>NUCLEOTIDE SEQUENCE [LARGE SCALE GENOMIC DNA]</scope>
    <source>
        <strain evidence="4">TRM88002</strain>
    </source>
</reference>
<evidence type="ECO:0000256" key="1">
    <source>
        <dbReference type="SAM" id="MobiDB-lite"/>
    </source>
</evidence>
<name>A0ABT0Y7R5_9ACTN</name>
<feature type="region of interest" description="Disordered" evidence="1">
    <location>
        <begin position="98"/>
        <end position="144"/>
    </location>
</feature>
<keyword evidence="4" id="KW-1185">Reference proteome</keyword>
<proteinExistence type="predicted"/>
<organism evidence="3 4">
    <name type="scientific">Paractinoplanes hotanensis</name>
    <dbReference type="NCBI Taxonomy" id="2906497"/>
    <lineage>
        <taxon>Bacteria</taxon>
        <taxon>Bacillati</taxon>
        <taxon>Actinomycetota</taxon>
        <taxon>Actinomycetes</taxon>
        <taxon>Micromonosporales</taxon>
        <taxon>Micromonosporaceae</taxon>
        <taxon>Paractinoplanes</taxon>
    </lineage>
</organism>
<dbReference type="Pfam" id="PF13466">
    <property type="entry name" value="STAS_2"/>
    <property type="match status" value="1"/>
</dbReference>